<comment type="caution">
    <text evidence="3">The sequence shown here is derived from an EMBL/GenBank/DDBJ whole genome shotgun (WGS) entry which is preliminary data.</text>
</comment>
<feature type="signal peptide" evidence="2">
    <location>
        <begin position="1"/>
        <end position="22"/>
    </location>
</feature>
<reference evidence="3 4" key="1">
    <citation type="journal article" date="2019" name="Int. J. Syst. Evol. Microbiol.">
        <title>The Global Catalogue of Microorganisms (GCM) 10K type strain sequencing project: providing services to taxonomists for standard genome sequencing and annotation.</title>
        <authorList>
            <consortium name="The Broad Institute Genomics Platform"/>
            <consortium name="The Broad Institute Genome Sequencing Center for Infectious Disease"/>
            <person name="Wu L."/>
            <person name="Ma J."/>
        </authorList>
    </citation>
    <scope>NUCLEOTIDE SEQUENCE [LARGE SCALE GENOMIC DNA]</scope>
    <source>
        <strain evidence="3 4">JCM 15478</strain>
    </source>
</reference>
<evidence type="ECO:0000256" key="2">
    <source>
        <dbReference type="SAM" id="SignalP"/>
    </source>
</evidence>
<protein>
    <recommendedName>
        <fullName evidence="5">Lipoprotein</fullName>
    </recommendedName>
</protein>
<evidence type="ECO:0008006" key="5">
    <source>
        <dbReference type="Google" id="ProtNLM"/>
    </source>
</evidence>
<name>A0ABN2VP46_9ACTN</name>
<evidence type="ECO:0000313" key="4">
    <source>
        <dbReference type="Proteomes" id="UP001500016"/>
    </source>
</evidence>
<sequence length="149" mass="16005">MAARLRGTVALAAVALAGTLGACSSQGDPASSPREKSRWQTESPSQGQLKKLLLSRSALPASLRQRYPQVFRTVDGGGRQVASKRQCQPLADALPGRLGGSRASAWKKRRNDCAASTVCRRQPPLISPLRGHFVWCDLAGVWDGDFFAC</sequence>
<proteinExistence type="predicted"/>
<dbReference type="PROSITE" id="PS51257">
    <property type="entry name" value="PROKAR_LIPOPROTEIN"/>
    <property type="match status" value="1"/>
</dbReference>
<feature type="region of interest" description="Disordered" evidence="1">
    <location>
        <begin position="22"/>
        <end position="48"/>
    </location>
</feature>
<accession>A0ABN2VP46</accession>
<dbReference type="Proteomes" id="UP001500016">
    <property type="component" value="Unassembled WGS sequence"/>
</dbReference>
<dbReference type="EMBL" id="BAAAPE010000005">
    <property type="protein sequence ID" value="GAA2068371.1"/>
    <property type="molecule type" value="Genomic_DNA"/>
</dbReference>
<organism evidence="3 4">
    <name type="scientific">Streptomyces albiaxialis</name>
    <dbReference type="NCBI Taxonomy" id="329523"/>
    <lineage>
        <taxon>Bacteria</taxon>
        <taxon>Bacillati</taxon>
        <taxon>Actinomycetota</taxon>
        <taxon>Actinomycetes</taxon>
        <taxon>Kitasatosporales</taxon>
        <taxon>Streptomycetaceae</taxon>
        <taxon>Streptomyces</taxon>
    </lineage>
</organism>
<keyword evidence="2" id="KW-0732">Signal</keyword>
<keyword evidence="4" id="KW-1185">Reference proteome</keyword>
<gene>
    <name evidence="3" type="ORF">GCM10009801_16550</name>
</gene>
<feature type="chain" id="PRO_5045982745" description="Lipoprotein" evidence="2">
    <location>
        <begin position="23"/>
        <end position="149"/>
    </location>
</feature>
<evidence type="ECO:0000256" key="1">
    <source>
        <dbReference type="SAM" id="MobiDB-lite"/>
    </source>
</evidence>
<evidence type="ECO:0000313" key="3">
    <source>
        <dbReference type="EMBL" id="GAA2068371.1"/>
    </source>
</evidence>